<dbReference type="OrthoDB" id="8443793at2"/>
<dbReference type="RefSeq" id="WP_132706384.1">
    <property type="nucleotide sequence ID" value="NZ_JACIGF010000001.1"/>
</dbReference>
<dbReference type="InParanoid" id="A0A4R2PQP8"/>
<gene>
    <name evidence="2" type="ORF">EV659_10138</name>
</gene>
<organism evidence="2 3">
    <name type="scientific">Rhodothalassium salexigens DSM 2132</name>
    <dbReference type="NCBI Taxonomy" id="1188247"/>
    <lineage>
        <taxon>Bacteria</taxon>
        <taxon>Pseudomonadati</taxon>
        <taxon>Pseudomonadota</taxon>
        <taxon>Alphaproteobacteria</taxon>
        <taxon>Rhodothalassiales</taxon>
        <taxon>Rhodothalassiaceae</taxon>
        <taxon>Rhodothalassium</taxon>
    </lineage>
</organism>
<name>A0A4R2PQP8_RHOSA</name>
<dbReference type="EMBL" id="SLXO01000001">
    <property type="protein sequence ID" value="TCP38142.1"/>
    <property type="molecule type" value="Genomic_DNA"/>
</dbReference>
<dbReference type="Pfam" id="PF02620">
    <property type="entry name" value="YceD"/>
    <property type="match status" value="1"/>
</dbReference>
<feature type="region of interest" description="Disordered" evidence="1">
    <location>
        <begin position="162"/>
        <end position="197"/>
    </location>
</feature>
<evidence type="ECO:0000256" key="1">
    <source>
        <dbReference type="SAM" id="MobiDB-lite"/>
    </source>
</evidence>
<dbReference type="Proteomes" id="UP000295399">
    <property type="component" value="Unassembled WGS sequence"/>
</dbReference>
<dbReference type="AlphaFoldDB" id="A0A4R2PQP8"/>
<reference evidence="2 3" key="1">
    <citation type="submission" date="2019-03" db="EMBL/GenBank/DDBJ databases">
        <title>Genomic Encyclopedia of Type Strains, Phase IV (KMG-IV): sequencing the most valuable type-strain genomes for metagenomic binning, comparative biology and taxonomic classification.</title>
        <authorList>
            <person name="Goeker M."/>
        </authorList>
    </citation>
    <scope>NUCLEOTIDE SEQUENCE [LARGE SCALE GENOMIC DNA]</scope>
    <source>
        <strain evidence="2 3">DSM 2132</strain>
    </source>
</reference>
<comment type="caution">
    <text evidence="2">The sequence shown here is derived from an EMBL/GenBank/DDBJ whole genome shotgun (WGS) entry which is preliminary data.</text>
</comment>
<accession>A0A4R2PQP8</accession>
<dbReference type="InterPro" id="IPR003772">
    <property type="entry name" value="YceD"/>
</dbReference>
<keyword evidence="3" id="KW-1185">Reference proteome</keyword>
<protein>
    <submittedName>
        <fullName evidence="2">Uncharacterized metal-binding protein YceD (DUF177 family)</fullName>
    </submittedName>
</protein>
<evidence type="ECO:0000313" key="3">
    <source>
        <dbReference type="Proteomes" id="UP000295399"/>
    </source>
</evidence>
<dbReference type="FunCoup" id="A0A4R2PQP8">
    <property type="interactions" value="80"/>
</dbReference>
<proteinExistence type="predicted"/>
<sequence length="197" mass="20999">MTDRQDINPQPTDRLSKPLADAVSRADLAENGPRTVHVTADADQCKALADRFELSAVDAMTAQVTLTAIDGPGVRIKGHIDATVVQPCVVSHRPVTERVVDDFTLQLLPAARVEEVEEEMVMDPDADEVDVLDGDRVDLAEIVAQSLALALNPYPRDPAAEIPAAATSLGGNADGDAESETKRPNPFAVLKKLKDGS</sequence>
<evidence type="ECO:0000313" key="2">
    <source>
        <dbReference type="EMBL" id="TCP38142.1"/>
    </source>
</evidence>